<comment type="caution">
    <text evidence="1">The sequence shown here is derived from an EMBL/GenBank/DDBJ whole genome shotgun (WGS) entry which is preliminary data.</text>
</comment>
<proteinExistence type="predicted"/>
<keyword evidence="2" id="KW-1185">Reference proteome</keyword>
<gene>
    <name evidence="1" type="ORF">ACFQZI_09790</name>
</gene>
<reference evidence="2" key="1">
    <citation type="journal article" date="2019" name="Int. J. Syst. Evol. Microbiol.">
        <title>The Global Catalogue of Microorganisms (GCM) 10K type strain sequencing project: providing services to taxonomists for standard genome sequencing and annotation.</title>
        <authorList>
            <consortium name="The Broad Institute Genomics Platform"/>
            <consortium name="The Broad Institute Genome Sequencing Center for Infectious Disease"/>
            <person name="Wu L."/>
            <person name="Ma J."/>
        </authorList>
    </citation>
    <scope>NUCLEOTIDE SEQUENCE [LARGE SCALE GENOMIC DNA]</scope>
    <source>
        <strain evidence="2">CCUG 60742</strain>
    </source>
</reference>
<evidence type="ECO:0000313" key="2">
    <source>
        <dbReference type="Proteomes" id="UP001597073"/>
    </source>
</evidence>
<dbReference type="Proteomes" id="UP001597073">
    <property type="component" value="Unassembled WGS sequence"/>
</dbReference>
<dbReference type="EMBL" id="JBHTIA010000005">
    <property type="protein sequence ID" value="MFD0765145.1"/>
    <property type="molecule type" value="Genomic_DNA"/>
</dbReference>
<name>A0ABW2ZFZ9_9SPHI</name>
<sequence>MKINVTLIVAAAILLNTGCKPDPVIYPEGVIYVKPGQPGTSGTNTPDPGTDATYTVGIGADDSFIY</sequence>
<dbReference type="RefSeq" id="WP_377141861.1">
    <property type="nucleotide sequence ID" value="NZ_JBHTIA010000005.1"/>
</dbReference>
<evidence type="ECO:0000313" key="1">
    <source>
        <dbReference type="EMBL" id="MFD0765145.1"/>
    </source>
</evidence>
<organism evidence="1 2">
    <name type="scientific">Mucilaginibacter lutimaris</name>
    <dbReference type="NCBI Taxonomy" id="931629"/>
    <lineage>
        <taxon>Bacteria</taxon>
        <taxon>Pseudomonadati</taxon>
        <taxon>Bacteroidota</taxon>
        <taxon>Sphingobacteriia</taxon>
        <taxon>Sphingobacteriales</taxon>
        <taxon>Sphingobacteriaceae</taxon>
        <taxon>Mucilaginibacter</taxon>
    </lineage>
</organism>
<protein>
    <submittedName>
        <fullName evidence="1">Uncharacterized protein</fullName>
    </submittedName>
</protein>
<accession>A0ABW2ZFZ9</accession>